<comment type="subcellular location">
    <subcellularLocation>
        <location evidence="1">Cytoplasm</location>
    </subcellularLocation>
</comment>
<organism evidence="8 9">
    <name type="scientific">Neoarthrinium moseri</name>
    <dbReference type="NCBI Taxonomy" id="1658444"/>
    <lineage>
        <taxon>Eukaryota</taxon>
        <taxon>Fungi</taxon>
        <taxon>Dikarya</taxon>
        <taxon>Ascomycota</taxon>
        <taxon>Pezizomycotina</taxon>
        <taxon>Sordariomycetes</taxon>
        <taxon>Xylariomycetidae</taxon>
        <taxon>Amphisphaeriales</taxon>
        <taxon>Apiosporaceae</taxon>
        <taxon>Neoarthrinium</taxon>
    </lineage>
</organism>
<dbReference type="Pfam" id="PF05871">
    <property type="entry name" value="ESCRT-II"/>
    <property type="match status" value="1"/>
</dbReference>
<evidence type="ECO:0000256" key="1">
    <source>
        <dbReference type="ARBA" id="ARBA00004496"/>
    </source>
</evidence>
<comment type="similarity">
    <text evidence="2">Belongs to the VPS25 family.</text>
</comment>
<dbReference type="InterPro" id="IPR014041">
    <property type="entry name" value="ESCRT-II_cplx_Vps25-sub_N"/>
</dbReference>
<keyword evidence="4" id="KW-0813">Transport</keyword>
<dbReference type="FunFam" id="1.10.10.570:FF:000003">
    <property type="entry name" value="Vacuolar protein-sorting-associated protein 25"/>
    <property type="match status" value="1"/>
</dbReference>
<keyword evidence="5" id="KW-0963">Cytoplasm</keyword>
<dbReference type="GO" id="GO:0000814">
    <property type="term" value="C:ESCRT II complex"/>
    <property type="evidence" value="ECO:0007669"/>
    <property type="project" value="InterPro"/>
</dbReference>
<evidence type="ECO:0000256" key="2">
    <source>
        <dbReference type="ARBA" id="ARBA00009674"/>
    </source>
</evidence>
<dbReference type="OrthoDB" id="245150at2759"/>
<reference evidence="8" key="1">
    <citation type="submission" date="2021-03" db="EMBL/GenBank/DDBJ databases">
        <title>Revisited historic fungal species revealed as producer of novel bioactive compounds through whole genome sequencing and comparative genomics.</title>
        <authorList>
            <person name="Vignolle G.A."/>
            <person name="Hochenegger N."/>
            <person name="Mach R.L."/>
            <person name="Mach-Aigner A.R."/>
            <person name="Javad Rahimi M."/>
            <person name="Salim K.A."/>
            <person name="Chan C.M."/>
            <person name="Lim L.B.L."/>
            <person name="Cai F."/>
            <person name="Druzhinina I.S."/>
            <person name="U'Ren J.M."/>
            <person name="Derntl C."/>
        </authorList>
    </citation>
    <scope>NUCLEOTIDE SEQUENCE</scope>
    <source>
        <strain evidence="8">TUCIM 5799</strain>
    </source>
</reference>
<evidence type="ECO:0000256" key="7">
    <source>
        <dbReference type="ARBA" id="ARBA00030094"/>
    </source>
</evidence>
<keyword evidence="6" id="KW-0653">Protein transport</keyword>
<gene>
    <name evidence="8" type="ORF">JX265_001301</name>
</gene>
<dbReference type="InterPro" id="IPR008570">
    <property type="entry name" value="ESCRT-II_cplx_Vps25-sub"/>
</dbReference>
<dbReference type="InterPro" id="IPR036388">
    <property type="entry name" value="WH-like_DNA-bd_sf"/>
</dbReference>
<evidence type="ECO:0000256" key="5">
    <source>
        <dbReference type="ARBA" id="ARBA00022490"/>
    </source>
</evidence>
<evidence type="ECO:0000256" key="6">
    <source>
        <dbReference type="ARBA" id="ARBA00022927"/>
    </source>
</evidence>
<dbReference type="EMBL" id="JAFIMR010000002">
    <property type="protein sequence ID" value="KAI1881061.1"/>
    <property type="molecule type" value="Genomic_DNA"/>
</dbReference>
<comment type="caution">
    <text evidence="8">The sequence shown here is derived from an EMBL/GenBank/DDBJ whole genome shotgun (WGS) entry which is preliminary data.</text>
</comment>
<dbReference type="Proteomes" id="UP000829685">
    <property type="component" value="Unassembled WGS sequence"/>
</dbReference>
<evidence type="ECO:0000256" key="4">
    <source>
        <dbReference type="ARBA" id="ARBA00022448"/>
    </source>
</evidence>
<protein>
    <recommendedName>
        <fullName evidence="3">Vacuolar protein-sorting-associated protein 25</fullName>
    </recommendedName>
    <alternativeName>
        <fullName evidence="7">ESCRT-II complex subunit VPS25</fullName>
    </alternativeName>
</protein>
<evidence type="ECO:0000313" key="8">
    <source>
        <dbReference type="EMBL" id="KAI1881061.1"/>
    </source>
</evidence>
<proteinExistence type="inferred from homology"/>
<dbReference type="GO" id="GO:0016236">
    <property type="term" value="P:macroautophagy"/>
    <property type="evidence" value="ECO:0007669"/>
    <property type="project" value="UniProtKB-ARBA"/>
</dbReference>
<dbReference type="SUPFAM" id="SSF46785">
    <property type="entry name" value="Winged helix' DNA-binding domain"/>
    <property type="match status" value="2"/>
</dbReference>
<accession>A0A9P9WXV1</accession>
<dbReference type="GO" id="GO:0043328">
    <property type="term" value="P:protein transport to vacuole involved in ubiquitin-dependent protein catabolic process via the multivesicular body sorting pathway"/>
    <property type="evidence" value="ECO:0007669"/>
    <property type="project" value="TreeGrafter"/>
</dbReference>
<dbReference type="Gene3D" id="1.10.10.10">
    <property type="entry name" value="Winged helix-like DNA-binding domain superfamily/Winged helix DNA-binding domain"/>
    <property type="match status" value="1"/>
</dbReference>
<dbReference type="Gene3D" id="1.10.10.570">
    <property type="entry name" value="Winged helix' DNA-binding domain. Chain C. Domain 1"/>
    <property type="match status" value="1"/>
</dbReference>
<dbReference type="AlphaFoldDB" id="A0A9P9WXV1"/>
<evidence type="ECO:0000313" key="9">
    <source>
        <dbReference type="Proteomes" id="UP000829685"/>
    </source>
</evidence>
<keyword evidence="9" id="KW-1185">Reference proteome</keyword>
<dbReference type="GO" id="GO:0005198">
    <property type="term" value="F:structural molecule activity"/>
    <property type="evidence" value="ECO:0007669"/>
    <property type="project" value="TreeGrafter"/>
</dbReference>
<dbReference type="PANTHER" id="PTHR13149:SF0">
    <property type="entry name" value="VACUOLAR PROTEIN-SORTING-ASSOCIATED PROTEIN 25"/>
    <property type="match status" value="1"/>
</dbReference>
<dbReference type="FunFam" id="1.10.10.10:FF:000141">
    <property type="entry name" value="vacuolar protein-sorting-associated protein 25"/>
    <property type="match status" value="1"/>
</dbReference>
<evidence type="ECO:0000256" key="3">
    <source>
        <dbReference type="ARBA" id="ARBA00017934"/>
    </source>
</evidence>
<sequence>MATPSATATVTATTTAAGKPAFEFPREYHFPPFFTRQVNSTTRHSQLEKWSSLILAYCAHHRLFRLSLSGSSSGATEELFHNRALGRRLGLADAREVLEFMRREGRAEWVSGGSGGSGSGDGGGDGGGDVVWVYWKTPEEWARELEGWVDATGQKNAVLTLYELTEGETTLGTEFHGLDPDLLQKALQVLVKRGKAQVFGQEDQRGVKFF</sequence>
<dbReference type="InterPro" id="IPR036390">
    <property type="entry name" value="WH_DNA-bd_sf"/>
</dbReference>
<dbReference type="PANTHER" id="PTHR13149">
    <property type="entry name" value="VACUOLAR PROTEIN SORTING-ASSOCIATED PROTEIN VPS25"/>
    <property type="match status" value="1"/>
</dbReference>
<dbReference type="GO" id="GO:0042803">
    <property type="term" value="F:protein homodimerization activity"/>
    <property type="evidence" value="ECO:0007669"/>
    <property type="project" value="TreeGrafter"/>
</dbReference>
<name>A0A9P9WXV1_9PEZI</name>